<gene>
    <name evidence="8" type="ORF">BU26DRAFT_19012</name>
</gene>
<evidence type="ECO:0000313" key="9">
    <source>
        <dbReference type="Proteomes" id="UP000800094"/>
    </source>
</evidence>
<dbReference type="OrthoDB" id="364779at2759"/>
<dbReference type="RefSeq" id="XP_033691322.1">
    <property type="nucleotide sequence ID" value="XM_033820502.1"/>
</dbReference>
<accession>A0A6A6J197</accession>
<dbReference type="InterPro" id="IPR055412">
    <property type="entry name" value="UVB_sens_C"/>
</dbReference>
<feature type="domain" description="Protein root UVB sensitive/RUS" evidence="6">
    <location>
        <begin position="40"/>
        <end position="278"/>
    </location>
</feature>
<comment type="subcellular location">
    <subcellularLocation>
        <location evidence="1">Membrane</location>
    </subcellularLocation>
</comment>
<dbReference type="GO" id="GO:0016020">
    <property type="term" value="C:membrane"/>
    <property type="evidence" value="ECO:0007669"/>
    <property type="project" value="UniProtKB-SubCell"/>
</dbReference>
<dbReference type="PANTHER" id="PTHR12770">
    <property type="entry name" value="RUS1 FAMILY PROTEIN C16ORF58"/>
    <property type="match status" value="1"/>
</dbReference>
<keyword evidence="3" id="KW-0812">Transmembrane</keyword>
<comment type="similarity">
    <text evidence="2">Belongs to the RUS1 family.</text>
</comment>
<reference evidence="8" key="1">
    <citation type="journal article" date="2020" name="Stud. Mycol.">
        <title>101 Dothideomycetes genomes: a test case for predicting lifestyles and emergence of pathogens.</title>
        <authorList>
            <person name="Haridas S."/>
            <person name="Albert R."/>
            <person name="Binder M."/>
            <person name="Bloem J."/>
            <person name="Labutti K."/>
            <person name="Salamov A."/>
            <person name="Andreopoulos B."/>
            <person name="Baker S."/>
            <person name="Barry K."/>
            <person name="Bills G."/>
            <person name="Bluhm B."/>
            <person name="Cannon C."/>
            <person name="Castanera R."/>
            <person name="Culley D."/>
            <person name="Daum C."/>
            <person name="Ezra D."/>
            <person name="Gonzalez J."/>
            <person name="Henrissat B."/>
            <person name="Kuo A."/>
            <person name="Liang C."/>
            <person name="Lipzen A."/>
            <person name="Lutzoni F."/>
            <person name="Magnuson J."/>
            <person name="Mondo S."/>
            <person name="Nolan M."/>
            <person name="Ohm R."/>
            <person name="Pangilinan J."/>
            <person name="Park H.-J."/>
            <person name="Ramirez L."/>
            <person name="Alfaro M."/>
            <person name="Sun H."/>
            <person name="Tritt A."/>
            <person name="Yoshinaga Y."/>
            <person name="Zwiers L.-H."/>
            <person name="Turgeon B."/>
            <person name="Goodwin S."/>
            <person name="Spatafora J."/>
            <person name="Crous P."/>
            <person name="Grigoriev I."/>
        </authorList>
    </citation>
    <scope>NUCLEOTIDE SEQUENCE</scope>
    <source>
        <strain evidence="8">CBS 122368</strain>
    </source>
</reference>
<proteinExistence type="inferred from homology"/>
<dbReference type="InterPro" id="IPR054549">
    <property type="entry name" value="UVB_sens_RUS_dom"/>
</dbReference>
<dbReference type="EMBL" id="ML987189">
    <property type="protein sequence ID" value="KAF2256318.1"/>
    <property type="molecule type" value="Genomic_DNA"/>
</dbReference>
<evidence type="ECO:0000256" key="2">
    <source>
        <dbReference type="ARBA" id="ARBA00007558"/>
    </source>
</evidence>
<dbReference type="AlphaFoldDB" id="A0A6A6J197"/>
<protein>
    <submittedName>
        <fullName evidence="8">DUF647-domain-containing protein</fullName>
    </submittedName>
</protein>
<dbReference type="InterPro" id="IPR006968">
    <property type="entry name" value="RUS_fam"/>
</dbReference>
<evidence type="ECO:0000256" key="3">
    <source>
        <dbReference type="ARBA" id="ARBA00022692"/>
    </source>
</evidence>
<feature type="domain" description="Root UVB sensitive protein C-terminal" evidence="7">
    <location>
        <begin position="341"/>
        <end position="439"/>
    </location>
</feature>
<keyword evidence="5" id="KW-0472">Membrane</keyword>
<dbReference type="Pfam" id="PF24160">
    <property type="entry name" value="UVB_sens_C"/>
    <property type="match status" value="1"/>
</dbReference>
<evidence type="ECO:0000256" key="4">
    <source>
        <dbReference type="ARBA" id="ARBA00022989"/>
    </source>
</evidence>
<evidence type="ECO:0000259" key="6">
    <source>
        <dbReference type="Pfam" id="PF04884"/>
    </source>
</evidence>
<keyword evidence="9" id="KW-1185">Reference proteome</keyword>
<dbReference type="PANTHER" id="PTHR12770:SF31">
    <property type="entry name" value="RUS FAMILY MEMBER 1"/>
    <property type="match status" value="1"/>
</dbReference>
<evidence type="ECO:0000259" key="7">
    <source>
        <dbReference type="Pfam" id="PF24160"/>
    </source>
</evidence>
<evidence type="ECO:0000256" key="1">
    <source>
        <dbReference type="ARBA" id="ARBA00004370"/>
    </source>
</evidence>
<keyword evidence="4" id="KW-1133">Transmembrane helix</keyword>
<dbReference type="GeneID" id="54573832"/>
<name>A0A6A6J197_9PLEO</name>
<dbReference type="Proteomes" id="UP000800094">
    <property type="component" value="Unassembled WGS sequence"/>
</dbReference>
<evidence type="ECO:0000256" key="5">
    <source>
        <dbReference type="ARBA" id="ARBA00023136"/>
    </source>
</evidence>
<organism evidence="8 9">
    <name type="scientific">Trematosphaeria pertusa</name>
    <dbReference type="NCBI Taxonomy" id="390896"/>
    <lineage>
        <taxon>Eukaryota</taxon>
        <taxon>Fungi</taxon>
        <taxon>Dikarya</taxon>
        <taxon>Ascomycota</taxon>
        <taxon>Pezizomycotina</taxon>
        <taxon>Dothideomycetes</taxon>
        <taxon>Pleosporomycetidae</taxon>
        <taxon>Pleosporales</taxon>
        <taxon>Massarineae</taxon>
        <taxon>Trematosphaeriaceae</taxon>
        <taxon>Trematosphaeria</taxon>
    </lineage>
</organism>
<sequence length="452" mass="49398">MASPAPLEVIERDDAGNIASTYVESAGRDGNSRIDIILPKETKSYAQQLLDVFLPAGYPHSVTEDYIQYQIYDSLQAFSSSIAGMLSSRAVLEGVGVGDASASPTAALLLSVLQESMGRIATILFAHKLGTSLEPECKMYRLAADIFNDAAMILDCLSPAFPKAARVMILSFSSVLRSLCGVCAGSSKASLSAHFAKRGNLGELNAKDSSQETVISLMGMLAGSVVVSWVSSPMATWATLIALLSVHLGTNYAAVKSVNMRSLNRQRANIVLSNILQDGRILSPTEVSKRERVFEREGVLRWADDGIIGHCRIGVTMQTMLGHMGPRHERTGSLDLQAIKLSDLMRLYEYETYILWFAPTEALIVLKQGCTPIDQLKAWTQALLLVRREWVKASDRKPDTSGERFAELRSTVEETAKVFDTYAAQLRDVGWDLDVAALETRAGKRIETNKKA</sequence>
<dbReference type="Pfam" id="PF04884">
    <property type="entry name" value="UVB_sens_prot"/>
    <property type="match status" value="1"/>
</dbReference>
<evidence type="ECO:0000313" key="8">
    <source>
        <dbReference type="EMBL" id="KAF2256318.1"/>
    </source>
</evidence>